<proteinExistence type="inferred from homology"/>
<evidence type="ECO:0000313" key="5">
    <source>
        <dbReference type="EMBL" id="MSE18699.1"/>
    </source>
</evidence>
<reference evidence="5 6" key="1">
    <citation type="submission" date="2019-11" db="EMBL/GenBank/DDBJ databases">
        <title>Draft Genome Sequence of Plant Growth-Promoting Rhizosphere-Associated Bacteria.</title>
        <authorList>
            <person name="Vasilyev I.Y."/>
            <person name="Radchenko V."/>
            <person name="Ilnitskaya E.V."/>
        </authorList>
    </citation>
    <scope>NUCLEOTIDE SEQUENCE [LARGE SCALE GENOMIC DNA]</scope>
    <source>
        <strain evidence="5 6">VRA_MhP_f</strain>
    </source>
</reference>
<protein>
    <submittedName>
        <fullName evidence="5">Nitrite reductase large subunit</fullName>
    </submittedName>
</protein>
<gene>
    <name evidence="5" type="ORF">GKC49_27470</name>
</gene>
<dbReference type="Gene3D" id="3.50.50.60">
    <property type="entry name" value="FAD/NAD(P)-binding domain"/>
    <property type="match status" value="1"/>
</dbReference>
<dbReference type="SUPFAM" id="SSF51905">
    <property type="entry name" value="FAD/NAD(P)-binding domain"/>
    <property type="match status" value="1"/>
</dbReference>
<organism evidence="5 6">
    <name type="scientific">Enterobacter agglomerans</name>
    <name type="common">Erwinia herbicola</name>
    <name type="synonym">Pantoea agglomerans</name>
    <dbReference type="NCBI Taxonomy" id="549"/>
    <lineage>
        <taxon>Bacteria</taxon>
        <taxon>Pseudomonadati</taxon>
        <taxon>Pseudomonadota</taxon>
        <taxon>Gammaproteobacteria</taxon>
        <taxon>Enterobacterales</taxon>
        <taxon>Erwiniaceae</taxon>
        <taxon>Pantoea</taxon>
        <taxon>Pantoea agglomerans group</taxon>
    </lineage>
</organism>
<dbReference type="InterPro" id="IPR050260">
    <property type="entry name" value="FAD-bd_OxRdtase"/>
</dbReference>
<comment type="similarity">
    <text evidence="2">Belongs to the FAD-dependent oxidoreductase family.</text>
</comment>
<keyword evidence="4" id="KW-0274">FAD</keyword>
<dbReference type="InterPro" id="IPR036188">
    <property type="entry name" value="FAD/NAD-bd_sf"/>
</dbReference>
<evidence type="ECO:0000313" key="6">
    <source>
        <dbReference type="Proteomes" id="UP000461948"/>
    </source>
</evidence>
<dbReference type="EMBL" id="WKLC01002018">
    <property type="protein sequence ID" value="MSE18699.1"/>
    <property type="molecule type" value="Genomic_DNA"/>
</dbReference>
<feature type="non-terminal residue" evidence="5">
    <location>
        <position position="85"/>
    </location>
</feature>
<dbReference type="AlphaFoldDB" id="A0A7X2MSR7"/>
<dbReference type="PANTHER" id="PTHR43429">
    <property type="entry name" value="PYRIDINE NUCLEOTIDE-DISULFIDE OXIDOREDUCTASE DOMAIN-CONTAINING"/>
    <property type="match status" value="1"/>
</dbReference>
<evidence type="ECO:0000256" key="3">
    <source>
        <dbReference type="ARBA" id="ARBA00022630"/>
    </source>
</evidence>
<comment type="caution">
    <text evidence="5">The sequence shown here is derived from an EMBL/GenBank/DDBJ whole genome shotgun (WGS) entry which is preliminary data.</text>
</comment>
<keyword evidence="3" id="KW-0285">Flavoprotein</keyword>
<sequence length="85" mass="9517">MKQRLLVIGNGMAGMQMGESLLQRAPQRFAITVIGREPHGNYNRVLLSPVLAGETPFSETLIHDRDWYERHGVTLLSGETVLQVD</sequence>
<evidence type="ECO:0000256" key="1">
    <source>
        <dbReference type="ARBA" id="ARBA00001974"/>
    </source>
</evidence>
<accession>A0A7X2MSR7</accession>
<evidence type="ECO:0000256" key="2">
    <source>
        <dbReference type="ARBA" id="ARBA00006442"/>
    </source>
</evidence>
<comment type="cofactor">
    <cofactor evidence="1">
        <name>FAD</name>
        <dbReference type="ChEBI" id="CHEBI:57692"/>
    </cofactor>
</comment>
<evidence type="ECO:0000256" key="4">
    <source>
        <dbReference type="ARBA" id="ARBA00022827"/>
    </source>
</evidence>
<dbReference type="PANTHER" id="PTHR43429:SF3">
    <property type="entry name" value="NITRITE REDUCTASE [NAD(P)H]"/>
    <property type="match status" value="1"/>
</dbReference>
<name>A0A7X2MSR7_ENTAG</name>
<dbReference type="Proteomes" id="UP000461948">
    <property type="component" value="Unassembled WGS sequence"/>
</dbReference>